<evidence type="ECO:0000313" key="7">
    <source>
        <dbReference type="EMBL" id="KAK2555702.1"/>
    </source>
</evidence>
<feature type="transmembrane region" description="Helical" evidence="6">
    <location>
        <begin position="70"/>
        <end position="89"/>
    </location>
</feature>
<proteinExistence type="inferred from homology"/>
<dbReference type="GO" id="GO:0051453">
    <property type="term" value="P:regulation of intracellular pH"/>
    <property type="evidence" value="ECO:0007669"/>
    <property type="project" value="TreeGrafter"/>
</dbReference>
<dbReference type="GO" id="GO:0012505">
    <property type="term" value="C:endomembrane system"/>
    <property type="evidence" value="ECO:0007669"/>
    <property type="project" value="UniProtKB-SubCell"/>
</dbReference>
<evidence type="ECO:0000313" key="8">
    <source>
        <dbReference type="Proteomes" id="UP001249851"/>
    </source>
</evidence>
<protein>
    <recommendedName>
        <fullName evidence="6">Battenin</fullName>
    </recommendedName>
</protein>
<dbReference type="EMBL" id="JARQWQ010000061">
    <property type="protein sequence ID" value="KAK2555702.1"/>
    <property type="molecule type" value="Genomic_DNA"/>
</dbReference>
<gene>
    <name evidence="7" type="ORF">P5673_022735</name>
</gene>
<comment type="similarity">
    <text evidence="6">Belongs to the battenin family.</text>
</comment>
<feature type="transmembrane region" description="Helical" evidence="6">
    <location>
        <begin position="384"/>
        <end position="407"/>
    </location>
</feature>
<feature type="transmembrane region" description="Helical" evidence="6">
    <location>
        <begin position="40"/>
        <end position="64"/>
    </location>
</feature>
<dbReference type="PANTHER" id="PTHR10981">
    <property type="entry name" value="BATTENIN"/>
    <property type="match status" value="1"/>
</dbReference>
<dbReference type="Pfam" id="PF02487">
    <property type="entry name" value="CLN3"/>
    <property type="match status" value="1"/>
</dbReference>
<keyword evidence="2" id="KW-0813">Transport</keyword>
<keyword evidence="4 6" id="KW-1133">Transmembrane helix</keyword>
<feature type="transmembrane region" description="Helical" evidence="6">
    <location>
        <begin position="101"/>
        <end position="119"/>
    </location>
</feature>
<feature type="transmembrane region" description="Helical" evidence="6">
    <location>
        <begin position="324"/>
        <end position="344"/>
    </location>
</feature>
<dbReference type="PRINTS" id="PR01315">
    <property type="entry name" value="BATTENIN"/>
</dbReference>
<organism evidence="7 8">
    <name type="scientific">Acropora cervicornis</name>
    <name type="common">Staghorn coral</name>
    <dbReference type="NCBI Taxonomy" id="6130"/>
    <lineage>
        <taxon>Eukaryota</taxon>
        <taxon>Metazoa</taxon>
        <taxon>Cnidaria</taxon>
        <taxon>Anthozoa</taxon>
        <taxon>Hexacorallia</taxon>
        <taxon>Scleractinia</taxon>
        <taxon>Astrocoeniina</taxon>
        <taxon>Acroporidae</taxon>
        <taxon>Acropora</taxon>
    </lineage>
</organism>
<keyword evidence="8" id="KW-1185">Reference proteome</keyword>
<feature type="transmembrane region" description="Helical" evidence="6">
    <location>
        <begin position="186"/>
        <end position="204"/>
    </location>
</feature>
<feature type="transmembrane region" description="Helical" evidence="6">
    <location>
        <begin position="125"/>
        <end position="144"/>
    </location>
</feature>
<feature type="transmembrane region" description="Helical" evidence="6">
    <location>
        <begin position="350"/>
        <end position="372"/>
    </location>
</feature>
<accession>A0AAD9Q6L9</accession>
<comment type="subcellular location">
    <subcellularLocation>
        <location evidence="1">Endomembrane system</location>
        <topology evidence="1">Multi-pass membrane protein</topology>
    </subcellularLocation>
    <subcellularLocation>
        <location evidence="6">Lysosome membrane</location>
        <topology evidence="6">Multi-pass membrane protein</topology>
    </subcellularLocation>
</comment>
<keyword evidence="3 6" id="KW-0812">Transmembrane</keyword>
<feature type="transmembrane region" description="Helical" evidence="6">
    <location>
        <begin position="257"/>
        <end position="279"/>
    </location>
</feature>
<dbReference type="AlphaFoldDB" id="A0AAD9Q6L9"/>
<dbReference type="GO" id="GO:0005765">
    <property type="term" value="C:lysosomal membrane"/>
    <property type="evidence" value="ECO:0007669"/>
    <property type="project" value="UniProtKB-SubCell"/>
</dbReference>
<comment type="caution">
    <text evidence="7">The sequence shown here is derived from an EMBL/GenBank/DDBJ whole genome shotgun (WGS) entry which is preliminary data.</text>
</comment>
<feature type="transmembrane region" description="Helical" evidence="6">
    <location>
        <begin position="291"/>
        <end position="312"/>
    </location>
</feature>
<dbReference type="InterPro" id="IPR003492">
    <property type="entry name" value="Battenin_disease_Cln3"/>
</dbReference>
<feature type="transmembrane region" description="Helical" evidence="6">
    <location>
        <begin position="156"/>
        <end position="180"/>
    </location>
</feature>
<evidence type="ECO:0000256" key="6">
    <source>
        <dbReference type="RuleBase" id="RU361113"/>
    </source>
</evidence>
<dbReference type="Proteomes" id="UP001249851">
    <property type="component" value="Unassembled WGS sequence"/>
</dbReference>
<keyword evidence="5 6" id="KW-0472">Membrane</keyword>
<keyword evidence="6" id="KW-0458">Lysosome</keyword>
<sequence length="453" mass="49730">MMTAVSSEEEFISSSSETESELWLQENHLKDRETSSKCSVVSFILGLSLTSPFMTLVCASQDILAGTSKPTGLIIIALTAPSVILKIFSLCFKQASQAPRVFLSFAFVIAGQFLLVFTPHLVGRFAGLCLVSVGTGIGEISLLLQAATEFQEISFCSFIVATGVGGILGAVTYVGLTVWATVDPKAAILVSAIWPPIFLITFAVSRANLNGFRNSFAAQRLSNMRLRKFEEDCRLTTRCNDRLSSVRSFFQHIVLPFLVYFSEYIILTAILSTLVFTGAGLGPTFSPRGHFGHYILSTMVGEFLGRSFISMLRAVQPGFFFNSSLPLAFFPLAETIFLVFSTWFQLVPEVWIIWLFCFIQGTACGMIFSNSYHILARRVVSHHVIFCVTLASILETAGILTAGLVGLHVESTLKEHCLHHARNTSSCLTRNTDPLIWEFGNRFASDGKTAISP</sequence>
<evidence type="ECO:0000256" key="3">
    <source>
        <dbReference type="ARBA" id="ARBA00022692"/>
    </source>
</evidence>
<evidence type="ECO:0000256" key="1">
    <source>
        <dbReference type="ARBA" id="ARBA00004127"/>
    </source>
</evidence>
<evidence type="ECO:0000256" key="2">
    <source>
        <dbReference type="ARBA" id="ARBA00022448"/>
    </source>
</evidence>
<dbReference type="PANTHER" id="PTHR10981:SF0">
    <property type="entry name" value="BATTENIN"/>
    <property type="match status" value="1"/>
</dbReference>
<reference evidence="7" key="1">
    <citation type="journal article" date="2023" name="G3 (Bethesda)">
        <title>Whole genome assembly and annotation of the endangered Caribbean coral Acropora cervicornis.</title>
        <authorList>
            <person name="Selwyn J.D."/>
            <person name="Vollmer S.V."/>
        </authorList>
    </citation>
    <scope>NUCLEOTIDE SEQUENCE</scope>
    <source>
        <strain evidence="7">K2</strain>
    </source>
</reference>
<evidence type="ECO:0000256" key="4">
    <source>
        <dbReference type="ARBA" id="ARBA00022989"/>
    </source>
</evidence>
<name>A0AAD9Q6L9_ACRCE</name>
<evidence type="ECO:0000256" key="5">
    <source>
        <dbReference type="ARBA" id="ARBA00023136"/>
    </source>
</evidence>
<reference evidence="7" key="2">
    <citation type="journal article" date="2023" name="Science">
        <title>Genomic signatures of disease resistance in endangered staghorn corals.</title>
        <authorList>
            <person name="Vollmer S.V."/>
            <person name="Selwyn J.D."/>
            <person name="Despard B.A."/>
            <person name="Roesel C.L."/>
        </authorList>
    </citation>
    <scope>NUCLEOTIDE SEQUENCE</scope>
    <source>
        <strain evidence="7">K2</strain>
    </source>
</reference>